<reference evidence="6" key="1">
    <citation type="journal article" date="2019" name="Environ. Microbiol.">
        <title>Fungal ecological strategies reflected in gene transcription - a case study of two litter decomposers.</title>
        <authorList>
            <person name="Barbi F."/>
            <person name="Kohler A."/>
            <person name="Barry K."/>
            <person name="Baskaran P."/>
            <person name="Daum C."/>
            <person name="Fauchery L."/>
            <person name="Ihrmark K."/>
            <person name="Kuo A."/>
            <person name="LaButti K."/>
            <person name="Lipzen A."/>
            <person name="Morin E."/>
            <person name="Grigoriev I.V."/>
            <person name="Henrissat B."/>
            <person name="Lindahl B."/>
            <person name="Martin F."/>
        </authorList>
    </citation>
    <scope>NUCLEOTIDE SEQUENCE</scope>
    <source>
        <strain evidence="6">JB14</strain>
    </source>
</reference>
<evidence type="ECO:0000256" key="4">
    <source>
        <dbReference type="ARBA" id="ARBA00022840"/>
    </source>
</evidence>
<evidence type="ECO:0000256" key="3">
    <source>
        <dbReference type="ARBA" id="ARBA00022777"/>
    </source>
</evidence>
<dbReference type="InterPro" id="IPR011009">
    <property type="entry name" value="Kinase-like_dom_sf"/>
</dbReference>
<keyword evidence="7" id="KW-1185">Reference proteome</keyword>
<keyword evidence="2" id="KW-0547">Nucleotide-binding</keyword>
<keyword evidence="3" id="KW-0418">Kinase</keyword>
<dbReference type="GO" id="GO:0000165">
    <property type="term" value="P:MAPK cascade"/>
    <property type="evidence" value="ECO:0007669"/>
    <property type="project" value="UniProtKB-ARBA"/>
</dbReference>
<organism evidence="6 7">
    <name type="scientific">Gymnopus androsaceus JB14</name>
    <dbReference type="NCBI Taxonomy" id="1447944"/>
    <lineage>
        <taxon>Eukaryota</taxon>
        <taxon>Fungi</taxon>
        <taxon>Dikarya</taxon>
        <taxon>Basidiomycota</taxon>
        <taxon>Agaricomycotina</taxon>
        <taxon>Agaricomycetes</taxon>
        <taxon>Agaricomycetidae</taxon>
        <taxon>Agaricales</taxon>
        <taxon>Marasmiineae</taxon>
        <taxon>Omphalotaceae</taxon>
        <taxon>Gymnopus</taxon>
    </lineage>
</organism>
<protein>
    <recommendedName>
        <fullName evidence="5">Protein kinase domain-containing protein</fullName>
    </recommendedName>
</protein>
<evidence type="ECO:0000259" key="5">
    <source>
        <dbReference type="PROSITE" id="PS50011"/>
    </source>
</evidence>
<dbReference type="GO" id="GO:0004672">
    <property type="term" value="F:protein kinase activity"/>
    <property type="evidence" value="ECO:0007669"/>
    <property type="project" value="InterPro"/>
</dbReference>
<feature type="domain" description="Protein kinase" evidence="5">
    <location>
        <begin position="1"/>
        <end position="121"/>
    </location>
</feature>
<dbReference type="PROSITE" id="PS50011">
    <property type="entry name" value="PROTEIN_KINASE_DOM"/>
    <property type="match status" value="1"/>
</dbReference>
<keyword evidence="4" id="KW-0067">ATP-binding</keyword>
<dbReference type="PANTHER" id="PTHR48016:SF56">
    <property type="entry name" value="MAPKK KINASE"/>
    <property type="match status" value="1"/>
</dbReference>
<gene>
    <name evidence="6" type="ORF">BT96DRAFT_1071851</name>
</gene>
<dbReference type="EMBL" id="ML769719">
    <property type="protein sequence ID" value="KAE9388923.1"/>
    <property type="molecule type" value="Genomic_DNA"/>
</dbReference>
<keyword evidence="1" id="KW-0808">Transferase</keyword>
<name>A0A6A4GU38_9AGAR</name>
<dbReference type="AlphaFoldDB" id="A0A6A4GU38"/>
<sequence>MNPAHTASVQGSLRWLAPEFINPTPMPIQGRLTSRDIYAFGCTMFEILTGQPPFSHLNLDISVAIDVLKGVRPVLPSIVIPKEDVFKAIRVMLDSCWAEEIKHRLDARDVLDFLKHVHNFLRYSEQKLGLFSLFPVLNAAEKAPKTSDKKKSLFGHNHASSIQQLSGNCGSNALNPLTTVIDSGTSANGETFTGLSFRHYGCDGL</sequence>
<dbReference type="PANTHER" id="PTHR48016">
    <property type="entry name" value="MAP KINASE KINASE KINASE SSK2-RELATED-RELATED"/>
    <property type="match status" value="1"/>
</dbReference>
<dbReference type="Proteomes" id="UP000799118">
    <property type="component" value="Unassembled WGS sequence"/>
</dbReference>
<dbReference type="SUPFAM" id="SSF56112">
    <property type="entry name" value="Protein kinase-like (PK-like)"/>
    <property type="match status" value="1"/>
</dbReference>
<evidence type="ECO:0000313" key="7">
    <source>
        <dbReference type="Proteomes" id="UP000799118"/>
    </source>
</evidence>
<accession>A0A6A4GU38</accession>
<evidence type="ECO:0000313" key="6">
    <source>
        <dbReference type="EMBL" id="KAE9388923.1"/>
    </source>
</evidence>
<dbReference type="InterPro" id="IPR050538">
    <property type="entry name" value="MAP_kinase_kinase_kinase"/>
</dbReference>
<evidence type="ECO:0000256" key="1">
    <source>
        <dbReference type="ARBA" id="ARBA00022679"/>
    </source>
</evidence>
<dbReference type="GO" id="GO:0005524">
    <property type="term" value="F:ATP binding"/>
    <property type="evidence" value="ECO:0007669"/>
    <property type="project" value="UniProtKB-KW"/>
</dbReference>
<proteinExistence type="predicted"/>
<dbReference type="Pfam" id="PF00069">
    <property type="entry name" value="Pkinase"/>
    <property type="match status" value="1"/>
</dbReference>
<dbReference type="InterPro" id="IPR000719">
    <property type="entry name" value="Prot_kinase_dom"/>
</dbReference>
<evidence type="ECO:0000256" key="2">
    <source>
        <dbReference type="ARBA" id="ARBA00022741"/>
    </source>
</evidence>
<dbReference type="Gene3D" id="1.10.510.10">
    <property type="entry name" value="Transferase(Phosphotransferase) domain 1"/>
    <property type="match status" value="1"/>
</dbReference>
<dbReference type="OrthoDB" id="346907at2759"/>